<name>A0ABD3C147_9LAMI</name>
<accession>A0ABD3C147</accession>
<proteinExistence type="predicted"/>
<gene>
    <name evidence="1" type="ORF">CASFOL_034011</name>
</gene>
<reference evidence="2" key="1">
    <citation type="journal article" date="2024" name="IScience">
        <title>Strigolactones Initiate the Formation of Haustorium-like Structures in Castilleja.</title>
        <authorList>
            <person name="Buerger M."/>
            <person name="Peterson D."/>
            <person name="Chory J."/>
        </authorList>
    </citation>
    <scope>NUCLEOTIDE SEQUENCE [LARGE SCALE GENOMIC DNA]</scope>
</reference>
<keyword evidence="2" id="KW-1185">Reference proteome</keyword>
<evidence type="ECO:0000313" key="2">
    <source>
        <dbReference type="Proteomes" id="UP001632038"/>
    </source>
</evidence>
<comment type="caution">
    <text evidence="1">The sequence shown here is derived from an EMBL/GenBank/DDBJ whole genome shotgun (WGS) entry which is preliminary data.</text>
</comment>
<dbReference type="AlphaFoldDB" id="A0ABD3C147"/>
<evidence type="ECO:0000313" key="1">
    <source>
        <dbReference type="EMBL" id="KAL3622600.1"/>
    </source>
</evidence>
<organism evidence="1 2">
    <name type="scientific">Castilleja foliolosa</name>
    <dbReference type="NCBI Taxonomy" id="1961234"/>
    <lineage>
        <taxon>Eukaryota</taxon>
        <taxon>Viridiplantae</taxon>
        <taxon>Streptophyta</taxon>
        <taxon>Embryophyta</taxon>
        <taxon>Tracheophyta</taxon>
        <taxon>Spermatophyta</taxon>
        <taxon>Magnoliopsida</taxon>
        <taxon>eudicotyledons</taxon>
        <taxon>Gunneridae</taxon>
        <taxon>Pentapetalae</taxon>
        <taxon>asterids</taxon>
        <taxon>lamiids</taxon>
        <taxon>Lamiales</taxon>
        <taxon>Orobanchaceae</taxon>
        <taxon>Pedicularideae</taxon>
        <taxon>Castillejinae</taxon>
        <taxon>Castilleja</taxon>
    </lineage>
</organism>
<sequence>MVMVAGKSSDFSGGARAALRRWLVIPATLKLKVVTGKTRAGVSGWNGPRRVQIVGDDDDVDVEVEKEKRHVIRFWERKPPRRHF</sequence>
<dbReference type="Proteomes" id="UP001632038">
    <property type="component" value="Unassembled WGS sequence"/>
</dbReference>
<protein>
    <submittedName>
        <fullName evidence="1">Uncharacterized protein</fullName>
    </submittedName>
</protein>
<dbReference type="EMBL" id="JAVIJP010000060">
    <property type="protein sequence ID" value="KAL3622600.1"/>
    <property type="molecule type" value="Genomic_DNA"/>
</dbReference>